<reference evidence="2 3" key="1">
    <citation type="submission" date="2014-12" db="EMBL/GenBank/DDBJ databases">
        <title>16Stimator: statistical estimation of ribosomal gene copy numbers from draft genome assemblies.</title>
        <authorList>
            <person name="Perisin M.A."/>
            <person name="Vetter M."/>
            <person name="Gilbert J.A."/>
            <person name="Bergelson J."/>
        </authorList>
    </citation>
    <scope>NUCLEOTIDE SEQUENCE [LARGE SCALE GENOMIC DNA]</scope>
    <source>
        <strain evidence="2 3">MEDvA23</strain>
    </source>
</reference>
<evidence type="ECO:0000313" key="2">
    <source>
        <dbReference type="EMBL" id="KIQ29596.1"/>
    </source>
</evidence>
<organism evidence="2 3">
    <name type="scientific">Variovorax paradoxus</name>
    <dbReference type="NCBI Taxonomy" id="34073"/>
    <lineage>
        <taxon>Bacteria</taxon>
        <taxon>Pseudomonadati</taxon>
        <taxon>Pseudomonadota</taxon>
        <taxon>Betaproteobacteria</taxon>
        <taxon>Burkholderiales</taxon>
        <taxon>Comamonadaceae</taxon>
        <taxon>Variovorax</taxon>
    </lineage>
</organism>
<dbReference type="Proteomes" id="UP000032067">
    <property type="component" value="Unassembled WGS sequence"/>
</dbReference>
<proteinExistence type="predicted"/>
<name>A0A0D0MB68_VARPD</name>
<accession>A0A0D0MB68</accession>
<feature type="region of interest" description="Disordered" evidence="1">
    <location>
        <begin position="121"/>
        <end position="141"/>
    </location>
</feature>
<dbReference type="AlphaFoldDB" id="A0A0D0MB68"/>
<gene>
    <name evidence="2" type="ORF">RT97_18650</name>
</gene>
<evidence type="ECO:0000313" key="3">
    <source>
        <dbReference type="Proteomes" id="UP000032067"/>
    </source>
</evidence>
<dbReference type="EMBL" id="JXQQ01000044">
    <property type="protein sequence ID" value="KIQ29596.1"/>
    <property type="molecule type" value="Genomic_DNA"/>
</dbReference>
<sequence length="208" mass="23124">MGRVADDDGVGRYVASHYGARANDGVFTNGDPGKDYRAGTDHHVVVKRDEPAQRCARRDMNTVSDVAFVVHGRPVIDDAGFANMRVRRNDCLRQHLRSSAQHCARIYRCLRVDDARNSKTSRSETPLYLDPMPPAGTANGDQSEHIRELRLAVRPSLKSFVANVHGHTGKCRRHLAVVEQRDHPALEQSDDTGQHLRMARAAPNCIAL</sequence>
<comment type="caution">
    <text evidence="2">The sequence shown here is derived from an EMBL/GenBank/DDBJ whole genome shotgun (WGS) entry which is preliminary data.</text>
</comment>
<protein>
    <submittedName>
        <fullName evidence="2">Uncharacterized protein</fullName>
    </submittedName>
</protein>
<evidence type="ECO:0000256" key="1">
    <source>
        <dbReference type="SAM" id="MobiDB-lite"/>
    </source>
</evidence>